<dbReference type="EMBL" id="CABIJS010000410">
    <property type="protein sequence ID" value="VUZ50989.1"/>
    <property type="molecule type" value="Genomic_DNA"/>
</dbReference>
<feature type="transmembrane region" description="Helical" evidence="9">
    <location>
        <begin position="198"/>
        <end position="220"/>
    </location>
</feature>
<proteinExistence type="inferred from homology"/>
<dbReference type="InterPro" id="IPR036249">
    <property type="entry name" value="Thioredoxin-like_sf"/>
</dbReference>
<dbReference type="Gene3D" id="3.40.30.10">
    <property type="entry name" value="Glutaredoxin"/>
    <property type="match status" value="1"/>
</dbReference>
<dbReference type="Pfam" id="PF04756">
    <property type="entry name" value="OST3_OST6"/>
    <property type="match status" value="1"/>
</dbReference>
<gene>
    <name evidence="11" type="ORF">WMSIL1_LOCUS9775</name>
</gene>
<evidence type="ECO:0000313" key="12">
    <source>
        <dbReference type="Proteomes" id="UP000321570"/>
    </source>
</evidence>
<evidence type="ECO:0000256" key="1">
    <source>
        <dbReference type="ARBA" id="ARBA00002791"/>
    </source>
</evidence>
<evidence type="ECO:0000256" key="7">
    <source>
        <dbReference type="ARBA" id="ARBA00022989"/>
    </source>
</evidence>
<dbReference type="InterPro" id="IPR021149">
    <property type="entry name" value="OligosaccharylTrfase_OST3/OST6"/>
</dbReference>
<feature type="transmembrane region" description="Helical" evidence="9">
    <location>
        <begin position="174"/>
        <end position="191"/>
    </location>
</feature>
<dbReference type="PANTHER" id="PTHR12692">
    <property type="entry name" value="DOLICHYL-DIPHOSPHOOLIGOSACCHARIDE--PROTEIN GLYCOSYLTRANSFERASE-RELATED"/>
    <property type="match status" value="1"/>
</dbReference>
<accession>A0A564YVG4</accession>
<dbReference type="PANTHER" id="PTHR12692:SF0">
    <property type="entry name" value="GH11935P"/>
    <property type="match status" value="1"/>
</dbReference>
<evidence type="ECO:0000256" key="10">
    <source>
        <dbReference type="SAM" id="SignalP"/>
    </source>
</evidence>
<dbReference type="SUPFAM" id="SSF52833">
    <property type="entry name" value="Thioredoxin-like"/>
    <property type="match status" value="1"/>
</dbReference>
<comment type="subcellular location">
    <subcellularLocation>
        <location evidence="2">Endoplasmic reticulum membrane</location>
        <topology evidence="2">Multi-pass membrane protein</topology>
    </subcellularLocation>
</comment>
<evidence type="ECO:0000256" key="4">
    <source>
        <dbReference type="ARBA" id="ARBA00022692"/>
    </source>
</evidence>
<dbReference type="Proteomes" id="UP000321570">
    <property type="component" value="Unassembled WGS sequence"/>
</dbReference>
<comment type="function">
    <text evidence="1">Subunit of the oligosaccharyl transferase (OST) complex that catalyzes the initial transfer of a defined glycan (Glc(3)Man(9)GlcNAc(2) in eukaryotes) from the lipid carrier dolichol-pyrophosphate to an asparagine residue within an Asn-X-Ser/Thr consensus motif in nascent polypeptide chains, the first step in protein N-glycosylation. N-glycosylation occurs cotranslationally and the complex associates with the Sec61 complex at the channel-forming translocon complex that mediates protein translocation across the endoplasmic reticulum (ER). All subunits are required for a maximal enzyme activity.</text>
</comment>
<dbReference type="GO" id="GO:0008250">
    <property type="term" value="C:oligosaccharyltransferase complex"/>
    <property type="evidence" value="ECO:0007669"/>
    <property type="project" value="TreeGrafter"/>
</dbReference>
<protein>
    <recommendedName>
        <fullName evidence="13">Magnesium transporter protein 1</fullName>
    </recommendedName>
</protein>
<keyword evidence="6" id="KW-0256">Endoplasmic reticulum</keyword>
<dbReference type="GO" id="GO:0018279">
    <property type="term" value="P:protein N-linked glycosylation via asparagine"/>
    <property type="evidence" value="ECO:0007669"/>
    <property type="project" value="TreeGrafter"/>
</dbReference>
<feature type="transmembrane region" description="Helical" evidence="9">
    <location>
        <begin position="279"/>
        <end position="296"/>
    </location>
</feature>
<keyword evidence="4 9" id="KW-0812">Transmembrane</keyword>
<keyword evidence="8 9" id="KW-0472">Membrane</keyword>
<dbReference type="AlphaFoldDB" id="A0A564YVG4"/>
<evidence type="ECO:0000313" key="11">
    <source>
        <dbReference type="EMBL" id="VUZ50989.1"/>
    </source>
</evidence>
<comment type="similarity">
    <text evidence="3">Belongs to the OST3/OST6 family.</text>
</comment>
<evidence type="ECO:0000256" key="9">
    <source>
        <dbReference type="SAM" id="Phobius"/>
    </source>
</evidence>
<evidence type="ECO:0000256" key="8">
    <source>
        <dbReference type="ARBA" id="ARBA00023136"/>
    </source>
</evidence>
<keyword evidence="5 10" id="KW-0732">Signal</keyword>
<feature type="chain" id="PRO_5022033397" description="Magnesium transporter protein 1" evidence="10">
    <location>
        <begin position="23"/>
        <end position="315"/>
    </location>
</feature>
<keyword evidence="12" id="KW-1185">Reference proteome</keyword>
<sequence length="315" mass="35466">MAIHSGFVVILFVVLGLILSNADENVLDETVHVLKTLPREGGLMLLSSHIFEKYIIPAQRNFSIVFIVASLKSQCDPCVPAMAALANIANKWEKEHRDSSEIFFGFIDFQDNINFIKMLNINTAPFVYHIGPQQSMHEWDKVNEFNIVSHPALLASWISKLSNVKVEASVPVDMSLIYFGALFLVIAYLLYKIKLFRSVQFVGILCLVFICTMLSGFMWVNIHNTPFISYQGGQVTFVYPRNGAQLGSEVLLIMSFYVMTSGGVVLLTTKCPKYRKSKFLHSIGVLVCLGLTIMGFNQMATYYNTKTGHTAYHFF</sequence>
<evidence type="ECO:0000256" key="6">
    <source>
        <dbReference type="ARBA" id="ARBA00022824"/>
    </source>
</evidence>
<evidence type="ECO:0008006" key="13">
    <source>
        <dbReference type="Google" id="ProtNLM"/>
    </source>
</evidence>
<evidence type="ECO:0000256" key="2">
    <source>
        <dbReference type="ARBA" id="ARBA00004477"/>
    </source>
</evidence>
<name>A0A564YVG4_HYMDI</name>
<evidence type="ECO:0000256" key="3">
    <source>
        <dbReference type="ARBA" id="ARBA00009561"/>
    </source>
</evidence>
<keyword evidence="7 9" id="KW-1133">Transmembrane helix</keyword>
<evidence type="ECO:0000256" key="5">
    <source>
        <dbReference type="ARBA" id="ARBA00022729"/>
    </source>
</evidence>
<organism evidence="11 12">
    <name type="scientific">Hymenolepis diminuta</name>
    <name type="common">Rat tapeworm</name>
    <dbReference type="NCBI Taxonomy" id="6216"/>
    <lineage>
        <taxon>Eukaryota</taxon>
        <taxon>Metazoa</taxon>
        <taxon>Spiralia</taxon>
        <taxon>Lophotrochozoa</taxon>
        <taxon>Platyhelminthes</taxon>
        <taxon>Cestoda</taxon>
        <taxon>Eucestoda</taxon>
        <taxon>Cyclophyllidea</taxon>
        <taxon>Hymenolepididae</taxon>
        <taxon>Hymenolepis</taxon>
    </lineage>
</organism>
<feature type="signal peptide" evidence="10">
    <location>
        <begin position="1"/>
        <end position="22"/>
    </location>
</feature>
<reference evidence="11 12" key="1">
    <citation type="submission" date="2019-07" db="EMBL/GenBank/DDBJ databases">
        <authorList>
            <person name="Jastrzebski P J."/>
            <person name="Paukszto L."/>
            <person name="Jastrzebski P J."/>
        </authorList>
    </citation>
    <scope>NUCLEOTIDE SEQUENCE [LARGE SCALE GENOMIC DNA]</scope>
    <source>
        <strain evidence="11 12">WMS-il1</strain>
    </source>
</reference>
<feature type="transmembrane region" description="Helical" evidence="9">
    <location>
        <begin position="250"/>
        <end position="267"/>
    </location>
</feature>